<name>A0A366H3Y6_9BACT</name>
<sequence length="129" mass="14538">MLEFTQHPQTLVQGLVLLFALAIGHSLADYPLQGDFLAIHKNRHVKHPAQSRDFPPTLWIHCLLAHSLIHAGFVWVITGNVFFALAETILHFIIDAVKCERITSYHTDQLLHLGCKVLYVVAAMMMSRG</sequence>
<dbReference type="Pfam" id="PF11750">
    <property type="entry name" value="DUF3307"/>
    <property type="match status" value="1"/>
</dbReference>
<dbReference type="EMBL" id="QNRR01000016">
    <property type="protein sequence ID" value="RBP36586.1"/>
    <property type="molecule type" value="Genomic_DNA"/>
</dbReference>
<protein>
    <submittedName>
        <fullName evidence="2">Uncharacterized protein DUF3307</fullName>
    </submittedName>
</protein>
<dbReference type="InterPro" id="IPR021737">
    <property type="entry name" value="Phage_phiKZ_Orf197"/>
</dbReference>
<evidence type="ECO:0000313" key="2">
    <source>
        <dbReference type="EMBL" id="RBP36586.1"/>
    </source>
</evidence>
<dbReference type="OrthoDB" id="558011at2"/>
<keyword evidence="1" id="KW-0812">Transmembrane</keyword>
<evidence type="ECO:0000256" key="1">
    <source>
        <dbReference type="SAM" id="Phobius"/>
    </source>
</evidence>
<keyword evidence="1" id="KW-0472">Membrane</keyword>
<feature type="transmembrane region" description="Helical" evidence="1">
    <location>
        <begin position="58"/>
        <end position="85"/>
    </location>
</feature>
<comment type="caution">
    <text evidence="2">The sequence shown here is derived from an EMBL/GenBank/DDBJ whole genome shotgun (WGS) entry which is preliminary data.</text>
</comment>
<dbReference type="Proteomes" id="UP000253426">
    <property type="component" value="Unassembled WGS sequence"/>
</dbReference>
<organism evidence="2 3">
    <name type="scientific">Roseimicrobium gellanilyticum</name>
    <dbReference type="NCBI Taxonomy" id="748857"/>
    <lineage>
        <taxon>Bacteria</taxon>
        <taxon>Pseudomonadati</taxon>
        <taxon>Verrucomicrobiota</taxon>
        <taxon>Verrucomicrobiia</taxon>
        <taxon>Verrucomicrobiales</taxon>
        <taxon>Verrucomicrobiaceae</taxon>
        <taxon>Roseimicrobium</taxon>
    </lineage>
</organism>
<keyword evidence="3" id="KW-1185">Reference proteome</keyword>
<dbReference type="AlphaFoldDB" id="A0A366H3Y6"/>
<keyword evidence="1" id="KW-1133">Transmembrane helix</keyword>
<dbReference type="RefSeq" id="WP_113961905.1">
    <property type="nucleotide sequence ID" value="NZ_QNRR01000016.1"/>
</dbReference>
<gene>
    <name evidence="2" type="ORF">DES53_11625</name>
</gene>
<accession>A0A366H3Y6</accession>
<evidence type="ECO:0000313" key="3">
    <source>
        <dbReference type="Proteomes" id="UP000253426"/>
    </source>
</evidence>
<proteinExistence type="predicted"/>
<reference evidence="2 3" key="1">
    <citation type="submission" date="2018-06" db="EMBL/GenBank/DDBJ databases">
        <title>Genomic Encyclopedia of Type Strains, Phase IV (KMG-IV): sequencing the most valuable type-strain genomes for metagenomic binning, comparative biology and taxonomic classification.</title>
        <authorList>
            <person name="Goeker M."/>
        </authorList>
    </citation>
    <scope>NUCLEOTIDE SEQUENCE [LARGE SCALE GENOMIC DNA]</scope>
    <source>
        <strain evidence="2 3">DSM 25532</strain>
    </source>
</reference>